<reference evidence="2" key="1">
    <citation type="submission" date="2022-03" db="EMBL/GenBank/DDBJ databases">
        <authorList>
            <person name="Woo C.Y."/>
        </authorList>
    </citation>
    <scope>NUCLEOTIDE SEQUENCE</scope>
    <source>
        <strain evidence="2">CYS-02</strain>
    </source>
</reference>
<gene>
    <name evidence="2" type="ORF">MMF98_18595</name>
</gene>
<dbReference type="InterPro" id="IPR001387">
    <property type="entry name" value="Cro/C1-type_HTH"/>
</dbReference>
<dbReference type="Proteomes" id="UP001139447">
    <property type="component" value="Unassembled WGS sequence"/>
</dbReference>
<dbReference type="SMART" id="SM00530">
    <property type="entry name" value="HTH_XRE"/>
    <property type="match status" value="1"/>
</dbReference>
<dbReference type="RefSeq" id="WP_243308379.1">
    <property type="nucleotide sequence ID" value="NZ_JALGBI010000002.1"/>
</dbReference>
<feature type="domain" description="HTH cro/C1-type" evidence="1">
    <location>
        <begin position="11"/>
        <end position="64"/>
    </location>
</feature>
<dbReference type="EMBL" id="JALGBI010000002">
    <property type="protein sequence ID" value="MCJ0765227.1"/>
    <property type="molecule type" value="Genomic_DNA"/>
</dbReference>
<dbReference type="Pfam" id="PF13443">
    <property type="entry name" value="HTH_26"/>
    <property type="match status" value="1"/>
</dbReference>
<dbReference type="AlphaFoldDB" id="A0A9X1W027"/>
<comment type="caution">
    <text evidence="2">The sequence shown here is derived from an EMBL/GenBank/DDBJ whole genome shotgun (WGS) entry which is preliminary data.</text>
</comment>
<sequence>MADTSLLIDVLKQELKAQDKTYADVAAALEMSESSVKRMFSKKEMPLTRVDDLCRLLNTDFAELSRRVTQATPLMSELTYEQELAVSRDPKLLLVAICVLSYWAFEQMVQTYRITEAECTARLAQLDRLGVIELRPLNRYRLKVAKTFRWRGDGPIRQFFLTHVVGEYFGGRFDREGETLLMVHGNINEAVAPAFVERIARIGQDFAAQHLADQKIDPKYRDGFTMIVGLRRWEFSAFTDLRRG</sequence>
<dbReference type="SUPFAM" id="SSF47413">
    <property type="entry name" value="lambda repressor-like DNA-binding domains"/>
    <property type="match status" value="1"/>
</dbReference>
<dbReference type="CDD" id="cd00093">
    <property type="entry name" value="HTH_XRE"/>
    <property type="match status" value="1"/>
</dbReference>
<name>A0A9X1W027_9BURK</name>
<protein>
    <submittedName>
        <fullName evidence="2">Helix-turn-helix transcriptional regulator</fullName>
    </submittedName>
</protein>
<evidence type="ECO:0000259" key="1">
    <source>
        <dbReference type="PROSITE" id="PS50943"/>
    </source>
</evidence>
<evidence type="ECO:0000313" key="2">
    <source>
        <dbReference type="EMBL" id="MCJ0765227.1"/>
    </source>
</evidence>
<dbReference type="InterPro" id="IPR010982">
    <property type="entry name" value="Lambda_DNA-bd_dom_sf"/>
</dbReference>
<organism evidence="2 3">
    <name type="scientific">Variovorax terrae</name>
    <dbReference type="NCBI Taxonomy" id="2923278"/>
    <lineage>
        <taxon>Bacteria</taxon>
        <taxon>Pseudomonadati</taxon>
        <taxon>Pseudomonadota</taxon>
        <taxon>Betaproteobacteria</taxon>
        <taxon>Burkholderiales</taxon>
        <taxon>Comamonadaceae</taxon>
        <taxon>Variovorax</taxon>
    </lineage>
</organism>
<dbReference type="GO" id="GO:0003677">
    <property type="term" value="F:DNA binding"/>
    <property type="evidence" value="ECO:0007669"/>
    <property type="project" value="InterPro"/>
</dbReference>
<evidence type="ECO:0000313" key="3">
    <source>
        <dbReference type="Proteomes" id="UP001139447"/>
    </source>
</evidence>
<dbReference type="PROSITE" id="PS50943">
    <property type="entry name" value="HTH_CROC1"/>
    <property type="match status" value="1"/>
</dbReference>
<proteinExistence type="predicted"/>
<accession>A0A9X1W027</accession>
<keyword evidence="3" id="KW-1185">Reference proteome</keyword>